<evidence type="ECO:0000313" key="3">
    <source>
        <dbReference type="Proteomes" id="UP000182413"/>
    </source>
</evidence>
<dbReference type="EMBL" id="FNAE01000001">
    <property type="protein sequence ID" value="SDD47613.1"/>
    <property type="molecule type" value="Genomic_DNA"/>
</dbReference>
<organism evidence="2 3">
    <name type="scientific">Ectopseudomonas alcaliphila</name>
    <dbReference type="NCBI Taxonomy" id="101564"/>
    <lineage>
        <taxon>Bacteria</taxon>
        <taxon>Pseudomonadati</taxon>
        <taxon>Pseudomonadota</taxon>
        <taxon>Gammaproteobacteria</taxon>
        <taxon>Pseudomonadales</taxon>
        <taxon>Pseudomonadaceae</taxon>
        <taxon>Ectopseudomonas</taxon>
    </lineage>
</organism>
<proteinExistence type="predicted"/>
<feature type="compositionally biased region" description="Pro residues" evidence="1">
    <location>
        <begin position="30"/>
        <end position="39"/>
    </location>
</feature>
<reference evidence="2 3" key="1">
    <citation type="submission" date="2016-10" db="EMBL/GenBank/DDBJ databases">
        <authorList>
            <person name="de Groot N.N."/>
        </authorList>
    </citation>
    <scope>NUCLEOTIDE SEQUENCE [LARGE SCALE GENOMIC DNA]</scope>
    <source>
        <strain evidence="2 3">JCM 10630</strain>
    </source>
</reference>
<evidence type="ECO:0000313" key="2">
    <source>
        <dbReference type="EMBL" id="SDD47613.1"/>
    </source>
</evidence>
<evidence type="ECO:0000256" key="1">
    <source>
        <dbReference type="SAM" id="MobiDB-lite"/>
    </source>
</evidence>
<feature type="region of interest" description="Disordered" evidence="1">
    <location>
        <begin position="13"/>
        <end position="54"/>
    </location>
</feature>
<name>A0A1G6V288_9GAMM</name>
<accession>A0A1G6V288</accession>
<sequence length="77" mass="8272">MSVSAFTLISSVIRAGDIPGQPDPDIPDQPGRPVPPQEPGEPTLPDQPPPAPVAQCRPREVFERCVAPAERIAGEWH</sequence>
<dbReference type="Proteomes" id="UP000182413">
    <property type="component" value="Unassembled WGS sequence"/>
</dbReference>
<gene>
    <name evidence="2" type="ORF">SAMN05216575_101636</name>
</gene>
<dbReference type="AlphaFoldDB" id="A0A1G6V288"/>
<protein>
    <submittedName>
        <fullName evidence="2">Uncharacterized protein</fullName>
    </submittedName>
</protein>